<gene>
    <name evidence="2" type="ORF">HD596_009971</name>
</gene>
<dbReference type="Proteomes" id="UP000579153">
    <property type="component" value="Unassembled WGS sequence"/>
</dbReference>
<dbReference type="AlphaFoldDB" id="A0A7W9GG53"/>
<feature type="chain" id="PRO_5031147707" description="Secreted protein" evidence="1">
    <location>
        <begin position="28"/>
        <end position="341"/>
    </location>
</feature>
<proteinExistence type="predicted"/>
<dbReference type="RefSeq" id="WP_185076191.1">
    <property type="nucleotide sequence ID" value="NZ_JACHMB010000001.1"/>
</dbReference>
<keyword evidence="1" id="KW-0732">Signal</keyword>
<comment type="caution">
    <text evidence="2">The sequence shown here is derived from an EMBL/GenBank/DDBJ whole genome shotgun (WGS) entry which is preliminary data.</text>
</comment>
<accession>A0A7W9GG53</accession>
<dbReference type="InterPro" id="IPR045727">
    <property type="entry name" value="DUF6081"/>
</dbReference>
<dbReference type="Pfam" id="PF19559">
    <property type="entry name" value="DUF6081"/>
    <property type="match status" value="1"/>
</dbReference>
<keyword evidence="3" id="KW-1185">Reference proteome</keyword>
<organism evidence="2 3">
    <name type="scientific">Nonomuraea jabiensis</name>
    <dbReference type="NCBI Taxonomy" id="882448"/>
    <lineage>
        <taxon>Bacteria</taxon>
        <taxon>Bacillati</taxon>
        <taxon>Actinomycetota</taxon>
        <taxon>Actinomycetes</taxon>
        <taxon>Streptosporangiales</taxon>
        <taxon>Streptosporangiaceae</taxon>
        <taxon>Nonomuraea</taxon>
    </lineage>
</organism>
<evidence type="ECO:0000313" key="2">
    <source>
        <dbReference type="EMBL" id="MBB5783215.1"/>
    </source>
</evidence>
<name>A0A7W9GG53_9ACTN</name>
<evidence type="ECO:0008006" key="4">
    <source>
        <dbReference type="Google" id="ProtNLM"/>
    </source>
</evidence>
<feature type="signal peptide" evidence="1">
    <location>
        <begin position="1"/>
        <end position="27"/>
    </location>
</feature>
<dbReference type="EMBL" id="JACHMB010000001">
    <property type="protein sequence ID" value="MBB5783215.1"/>
    <property type="molecule type" value="Genomic_DNA"/>
</dbReference>
<evidence type="ECO:0000313" key="3">
    <source>
        <dbReference type="Proteomes" id="UP000579153"/>
    </source>
</evidence>
<evidence type="ECO:0000256" key="1">
    <source>
        <dbReference type="SAM" id="SignalP"/>
    </source>
</evidence>
<reference evidence="2 3" key="1">
    <citation type="submission" date="2020-08" db="EMBL/GenBank/DDBJ databases">
        <title>Sequencing the genomes of 1000 actinobacteria strains.</title>
        <authorList>
            <person name="Klenk H.-P."/>
        </authorList>
    </citation>
    <scope>NUCLEOTIDE SEQUENCE [LARGE SCALE GENOMIC DNA]</scope>
    <source>
        <strain evidence="2 3">DSM 45507</strain>
    </source>
</reference>
<sequence length="341" mass="36633">MRSLYRAMGSVLASAALVAVMAAPASATVTGRVERLFHDDFRAGFDTVNTWVVARDGIPTTSADGLNVRASGTNPATGEPAFVYTTPQEDDGGLGASDEVKWGATVNHTSSNGFRGFDVPAGSVFRCEVSLAVRTFGTAGHPFGNLAGDPDRDLRLASATVQSADPETGSVFTYFVTNQLIYAAYARQPKPGQNHASFFYAIPVTPRVPSQTNSLAIEFDKDAGVVSWVVDGRRVLRLDRIGEPAFDRKYLLTDHGGTPQLAQPRQLYCGFSTVTFLDGAGRDGRGLVRLSSLPDVYYAPRVGAPTPAEFYDDESLESNRLWGQGISIQVDHVSVTLRHGH</sequence>
<protein>
    <recommendedName>
        <fullName evidence="4">Secreted protein</fullName>
    </recommendedName>
</protein>